<dbReference type="PRINTS" id="PR01036">
    <property type="entry name" value="TCRTETB"/>
</dbReference>
<comment type="subcellular location">
    <subcellularLocation>
        <location evidence="1">Membrane</location>
        <topology evidence="1">Multi-pass membrane protein</topology>
    </subcellularLocation>
</comment>
<dbReference type="KEGG" id="nba:CUN60_05220"/>
<feature type="domain" description="Major facilitator superfamily (MFS) profile" evidence="6">
    <location>
        <begin position="15"/>
        <end position="454"/>
    </location>
</feature>
<dbReference type="InterPro" id="IPR011701">
    <property type="entry name" value="MFS"/>
</dbReference>
<dbReference type="SUPFAM" id="SSF103473">
    <property type="entry name" value="MFS general substrate transporter"/>
    <property type="match status" value="1"/>
</dbReference>
<dbReference type="EMBL" id="CP024847">
    <property type="protein sequence ID" value="AUR51719.1"/>
    <property type="molecule type" value="Genomic_DNA"/>
</dbReference>
<reference evidence="8" key="1">
    <citation type="submission" date="2017-11" db="EMBL/GenBank/DDBJ databases">
        <authorList>
            <person name="Chan K.G."/>
            <person name="Lee L.S."/>
        </authorList>
    </citation>
    <scope>NUCLEOTIDE SEQUENCE [LARGE SCALE GENOMIC DNA]</scope>
    <source>
        <strain evidence="8">DSM 100970</strain>
    </source>
</reference>
<feature type="transmembrane region" description="Helical" evidence="5">
    <location>
        <begin position="139"/>
        <end position="163"/>
    </location>
</feature>
<evidence type="ECO:0000256" key="4">
    <source>
        <dbReference type="ARBA" id="ARBA00023136"/>
    </source>
</evidence>
<feature type="transmembrane region" description="Helical" evidence="5">
    <location>
        <begin position="49"/>
        <end position="69"/>
    </location>
</feature>
<evidence type="ECO:0000256" key="3">
    <source>
        <dbReference type="ARBA" id="ARBA00022989"/>
    </source>
</evidence>
<feature type="transmembrane region" description="Helical" evidence="5">
    <location>
        <begin position="201"/>
        <end position="218"/>
    </location>
</feature>
<proteinExistence type="predicted"/>
<dbReference type="OrthoDB" id="9807274at2"/>
<feature type="transmembrane region" description="Helical" evidence="5">
    <location>
        <begin position="269"/>
        <end position="291"/>
    </location>
</feature>
<feature type="transmembrane region" description="Helical" evidence="5">
    <location>
        <begin position="81"/>
        <end position="100"/>
    </location>
</feature>
<dbReference type="PANTHER" id="PTHR23501">
    <property type="entry name" value="MAJOR FACILITATOR SUPERFAMILY"/>
    <property type="match status" value="1"/>
</dbReference>
<feature type="transmembrane region" description="Helical" evidence="5">
    <location>
        <begin position="430"/>
        <end position="449"/>
    </location>
</feature>
<feature type="transmembrane region" description="Helical" evidence="5">
    <location>
        <begin position="169"/>
        <end position="189"/>
    </location>
</feature>
<protein>
    <submittedName>
        <fullName evidence="7">MFS transporter</fullName>
    </submittedName>
</protein>
<dbReference type="PROSITE" id="PS50850">
    <property type="entry name" value="MFS"/>
    <property type="match status" value="1"/>
</dbReference>
<dbReference type="Pfam" id="PF07690">
    <property type="entry name" value="MFS_1"/>
    <property type="match status" value="1"/>
</dbReference>
<keyword evidence="3 5" id="KW-1133">Transmembrane helix</keyword>
<keyword evidence="8" id="KW-1185">Reference proteome</keyword>
<dbReference type="RefSeq" id="WP_102951018.1">
    <property type="nucleotide sequence ID" value="NZ_CP024847.1"/>
</dbReference>
<feature type="transmembrane region" description="Helical" evidence="5">
    <location>
        <begin position="230"/>
        <end position="248"/>
    </location>
</feature>
<organism evidence="7 8">
    <name type="scientific">Aquella oligotrophica</name>
    <dbReference type="NCBI Taxonomy" id="2067065"/>
    <lineage>
        <taxon>Bacteria</taxon>
        <taxon>Pseudomonadati</taxon>
        <taxon>Pseudomonadota</taxon>
        <taxon>Betaproteobacteria</taxon>
        <taxon>Neisseriales</taxon>
        <taxon>Neisseriaceae</taxon>
        <taxon>Aquella</taxon>
    </lineage>
</organism>
<evidence type="ECO:0000313" key="8">
    <source>
        <dbReference type="Proteomes" id="UP000236655"/>
    </source>
</evidence>
<name>A0A2I7N5I9_9NEIS</name>
<dbReference type="InterPro" id="IPR036259">
    <property type="entry name" value="MFS_trans_sf"/>
</dbReference>
<sequence length="464" mass="52070">MALKFRDYTSTQVIGLVVVASLLLMENIDAHILNVAIPQMVQVFNTNVFALKLAVTSYLIGLSVFIPISGWISDRYGTKNILIFSNCLFTLMSIACGLTSSLKWLIVFRLLQGIAGAFMVPVARLLMLKIFSKEEMVKAYTIMGMPVVLGPILAPVIGGYLVTYFNWRFIFWVNIPLGLMAFYATIKYINNYREKQQKFNLYAYIFLALFIACGSFWLDLFLMPEVAGAFKWKLLAIALFSGVIYFLIERSSRHPVIRYRLFRLRTFNISFFSTIIVRAALGGRAFILAIFLELTFHLNALDAGVILIFMSFGVLASRNIVRKALEAYGFRRTLTYANLGSMIALALLGVVGHIGWFLYLVLFLNGVFASAQFMSLNILYYTEVESVDYGAAVSLAATWQQLGTSLGVIVAAGMLHLFNQIMNTAFSIEAFHFTFWGLAIINILSQLLINKLSYTDGQSLLAKK</sequence>
<dbReference type="Gene3D" id="1.20.1720.10">
    <property type="entry name" value="Multidrug resistance protein D"/>
    <property type="match status" value="1"/>
</dbReference>
<dbReference type="Gene3D" id="1.20.1250.20">
    <property type="entry name" value="MFS general substrate transporter like domains"/>
    <property type="match status" value="1"/>
</dbReference>
<dbReference type="AlphaFoldDB" id="A0A2I7N5I9"/>
<evidence type="ECO:0000256" key="2">
    <source>
        <dbReference type="ARBA" id="ARBA00022692"/>
    </source>
</evidence>
<dbReference type="GO" id="GO:0005886">
    <property type="term" value="C:plasma membrane"/>
    <property type="evidence" value="ECO:0007669"/>
    <property type="project" value="TreeGrafter"/>
</dbReference>
<evidence type="ECO:0000256" key="1">
    <source>
        <dbReference type="ARBA" id="ARBA00004141"/>
    </source>
</evidence>
<feature type="transmembrane region" description="Helical" evidence="5">
    <location>
        <begin position="303"/>
        <end position="321"/>
    </location>
</feature>
<accession>A0A2I7N5I9</accession>
<dbReference type="InterPro" id="IPR020846">
    <property type="entry name" value="MFS_dom"/>
</dbReference>
<evidence type="ECO:0000256" key="5">
    <source>
        <dbReference type="SAM" id="Phobius"/>
    </source>
</evidence>
<feature type="transmembrane region" description="Helical" evidence="5">
    <location>
        <begin position="106"/>
        <end position="127"/>
    </location>
</feature>
<keyword evidence="4 5" id="KW-0472">Membrane</keyword>
<keyword evidence="2 5" id="KW-0812">Transmembrane</keyword>
<dbReference type="PANTHER" id="PTHR23501:SF1">
    <property type="entry name" value="TRANSPORT PROTEIN HSRA-RELATED"/>
    <property type="match status" value="1"/>
</dbReference>
<gene>
    <name evidence="7" type="ORF">CUN60_05220</name>
</gene>
<dbReference type="GO" id="GO:0022857">
    <property type="term" value="F:transmembrane transporter activity"/>
    <property type="evidence" value="ECO:0007669"/>
    <property type="project" value="InterPro"/>
</dbReference>
<feature type="transmembrane region" description="Helical" evidence="5">
    <location>
        <begin position="12"/>
        <end position="37"/>
    </location>
</feature>
<evidence type="ECO:0000259" key="6">
    <source>
        <dbReference type="PROSITE" id="PS50850"/>
    </source>
</evidence>
<evidence type="ECO:0000313" key="7">
    <source>
        <dbReference type="EMBL" id="AUR51719.1"/>
    </source>
</evidence>
<feature type="transmembrane region" description="Helical" evidence="5">
    <location>
        <begin position="333"/>
        <end position="351"/>
    </location>
</feature>
<feature type="transmembrane region" description="Helical" evidence="5">
    <location>
        <begin position="392"/>
        <end position="418"/>
    </location>
</feature>
<dbReference type="Proteomes" id="UP000236655">
    <property type="component" value="Chromosome"/>
</dbReference>